<dbReference type="InterPro" id="IPR051944">
    <property type="entry name" value="BEACH_domain_protein"/>
</dbReference>
<dbReference type="InterPro" id="IPR013083">
    <property type="entry name" value="Znf_RING/FYVE/PHD"/>
</dbReference>
<gene>
    <name evidence="12" type="ORF">LSH36_759g01035</name>
</gene>
<keyword evidence="3" id="KW-0677">Repeat</keyword>
<dbReference type="SMART" id="SM00064">
    <property type="entry name" value="FYVE"/>
    <property type="match status" value="1"/>
</dbReference>
<dbReference type="SUPFAM" id="SSF81837">
    <property type="entry name" value="BEACH domain"/>
    <property type="match status" value="1"/>
</dbReference>
<sequence>MAVKVTILNVNIPDATTLSNHPACKFIMDFLRMIIVDSLSLPQSNKLPPVIDLILEVSPENSTRHQRRVFQTQVLNNLMDHLLAADVLLGEQAALPVAVGGSYVHMANNVFYLAGRVVDKLWQVMPGDGTLTQLAFGDIESLPPPNAYYIICRIVDALWTGAYVRDPKEVFEFISKLISQAKRKASGVSLDGIYKCLNRTILFQLSRPMYTVADHTNILEALHKLTENRTLIFGPGNFDQEFFGCLCYCLLQLTDDPHNICDPPGLRTTTWHVDISSTSDTDSEDRYTDPVHSAEGLLLLATAARRVWDELYICKKPAIEEIFKVTLTPAEASPSAKYSVPDLCAVRPQIQETAAKIWLTYYENERKCVYSNTEKLQSQIQSKLQKVGHGVLRLAQRKAKKEIPIKPVLMTSQECLVWTASHINIVKDLVEFQHKQYLQSQQHMESYLLEDWRAVEAELMRERGLWGPPVGSELDKWMLDLTEGPHRMRKKMMINDQFYINYPYRPPLDDSKPLKYKMAISNDSKKYYERYRSRSLVTEELVPRNIDVTEESLNNTIDQNEEMFDDLAVSTPSLLPKLTKSKTSQSADNDDEPDIDISLSTEVGNEGEGQSESENKTDNQTILKLLEEGEKISHMFRCARIQGLDTMEGLLLFGKEHFYIVDGFTLLRSKEIADIDNLPPDMHDPIIPKTAKGSGMKKSCNKFSYEDIREVHKRRYLLQPIAVEVFSSDGRNLLLACPRKVRNKVYARFMTLATGITDSAHESVSGQKQNAKVEPGTGLISSLIGEKSVTQRWERGEISNFEYLMCLNTLAGRSYNDLMQYPVFPWILADYQSEELNLTDPATFRDMSKPMGAQTPNRLKQFNKRYTDWDDPQGETPPYHYGTHYSSAMIVASYLVRMEPFTQIFLRLQGGHFDLADRMFHSVGDGWLSASKHNMADVKELIPEFFYLPEFLLNANNFDLGTKQSGVALGDVVLPSWAKGDPREFIRVHRQALECDYISAHLNEWIDLIFGYKQQGPAAVEAVNVFHHLFYEGNVDIYNIDDPLKKSATIGFINNFGQIPKQLFKKPHPQKKLNIPKNIDVLPLGSMFSTHPDKLFFHHLDNLRPTMSPIKELKSVVGQIIHNERSVLAVEQNKVLIPPTYNKYLAWGFSDLSLRIGNYDSDKATNVFENVGSGEILTAACPDCKTVITAGTSTVVYVWEFGKGKDRRSLVLRRSLYGHTEPVTCLAASAGYNIIVSGSRDRTCIVWDLSRLLFVRQLRGHAAPVAAICINELTGDIATCAGTFLHVWSINGDEIASINTATGRNQQIFCVAMSQMMEWDSKNVIMTGNSDGVVRMWSVEFVEVIDDSKAALKQEPSTDSADGKSDCTSVTSSTSQPQLIPGSRKRSVIEDQPEQRSAVERLQDFKDPEFLTAKVEELGSSAESDSGNAVEAMRQRVESLLGENGSSSFTDHNLVSNDDQDPNVDLMSFDESGSSFVDGVGQSKALDSDLTVAQKEVKSPTDFVMVTATDVKEALSTALQGNLPTNNRSLKLREGFSWQRQLVFRSKLTMHTAFERKDNKDPAAVTAIAVSKDHKTVYVGDAKGRVYSWTVTDQPGRVVADHWVKDDGGDSCQGCNVKFSFSERRHHCRNCGQLFCSRCSRYETEIKRLRIVKPVRVCQLCYNSLKAMQASDALNKQLSVKA</sequence>
<evidence type="ECO:0000256" key="1">
    <source>
        <dbReference type="ARBA" id="ARBA00022574"/>
    </source>
</evidence>
<evidence type="ECO:0000256" key="8">
    <source>
        <dbReference type="SAM" id="MobiDB-lite"/>
    </source>
</evidence>
<keyword evidence="1 7" id="KW-0853">WD repeat</keyword>
<dbReference type="InterPro" id="IPR023362">
    <property type="entry name" value="PH-BEACH_dom"/>
</dbReference>
<accession>A0AAD9J1J9</accession>
<dbReference type="InterPro" id="IPR000306">
    <property type="entry name" value="Znf_FYVE"/>
</dbReference>
<dbReference type="InterPro" id="IPR011011">
    <property type="entry name" value="Znf_FYVE_PHD"/>
</dbReference>
<dbReference type="SUPFAM" id="SSF57903">
    <property type="entry name" value="FYVE/PHD zinc finger"/>
    <property type="match status" value="1"/>
</dbReference>
<dbReference type="FunFam" id="1.10.1540.10:FF:000002">
    <property type="entry name" value="WD repeat and FYVE domain containing 3"/>
    <property type="match status" value="1"/>
</dbReference>
<dbReference type="InterPro" id="IPR000409">
    <property type="entry name" value="BEACH_dom"/>
</dbReference>
<dbReference type="PROSITE" id="PS50294">
    <property type="entry name" value="WD_REPEATS_REGION"/>
    <property type="match status" value="1"/>
</dbReference>
<dbReference type="Gene3D" id="3.30.40.10">
    <property type="entry name" value="Zinc/RING finger domain, C3HC4 (zinc finger)"/>
    <property type="match status" value="1"/>
</dbReference>
<evidence type="ECO:0000259" key="10">
    <source>
        <dbReference type="PROSITE" id="PS50197"/>
    </source>
</evidence>
<dbReference type="CDD" id="cd06071">
    <property type="entry name" value="Beach"/>
    <property type="match status" value="1"/>
</dbReference>
<feature type="region of interest" description="Disordered" evidence="8">
    <location>
        <begin position="578"/>
        <end position="619"/>
    </location>
</feature>
<dbReference type="InterPro" id="IPR011993">
    <property type="entry name" value="PH-like_dom_sf"/>
</dbReference>
<proteinExistence type="predicted"/>
<comment type="caution">
    <text evidence="12">The sequence shown here is derived from an EMBL/GenBank/DDBJ whole genome shotgun (WGS) entry which is preliminary data.</text>
</comment>
<dbReference type="InterPro" id="IPR001680">
    <property type="entry name" value="WD40_rpt"/>
</dbReference>
<dbReference type="PROSITE" id="PS50197">
    <property type="entry name" value="BEACH"/>
    <property type="match status" value="1"/>
</dbReference>
<feature type="repeat" description="WD" evidence="7">
    <location>
        <begin position="1216"/>
        <end position="1250"/>
    </location>
</feature>
<dbReference type="GO" id="GO:0008270">
    <property type="term" value="F:zinc ion binding"/>
    <property type="evidence" value="ECO:0007669"/>
    <property type="project" value="UniProtKB-KW"/>
</dbReference>
<evidence type="ECO:0000259" key="11">
    <source>
        <dbReference type="PROSITE" id="PS51783"/>
    </source>
</evidence>
<evidence type="ECO:0000256" key="2">
    <source>
        <dbReference type="ARBA" id="ARBA00022723"/>
    </source>
</evidence>
<dbReference type="Pfam" id="PF14844">
    <property type="entry name" value="PH_BEACH"/>
    <property type="match status" value="1"/>
</dbReference>
<feature type="domain" description="BEACH" evidence="10">
    <location>
        <begin position="778"/>
        <end position="1071"/>
    </location>
</feature>
<feature type="compositionally biased region" description="Low complexity" evidence="8">
    <location>
        <begin position="602"/>
        <end position="612"/>
    </location>
</feature>
<dbReference type="InterPro" id="IPR019775">
    <property type="entry name" value="WD40_repeat_CS"/>
</dbReference>
<evidence type="ECO:0000256" key="5">
    <source>
        <dbReference type="ARBA" id="ARBA00022833"/>
    </source>
</evidence>
<dbReference type="InterPro" id="IPR017455">
    <property type="entry name" value="Znf_FYVE-rel"/>
</dbReference>
<dbReference type="Gene3D" id="2.30.29.30">
    <property type="entry name" value="Pleckstrin-homology domain (PH domain)/Phosphotyrosine-binding domain (PTB)"/>
    <property type="match status" value="1"/>
</dbReference>
<dbReference type="SUPFAM" id="SSF50978">
    <property type="entry name" value="WD40 repeat-like"/>
    <property type="match status" value="1"/>
</dbReference>
<dbReference type="InterPro" id="IPR036372">
    <property type="entry name" value="BEACH_dom_sf"/>
</dbReference>
<dbReference type="Gene3D" id="1.10.1540.10">
    <property type="entry name" value="BEACH domain"/>
    <property type="match status" value="1"/>
</dbReference>
<feature type="compositionally biased region" description="Basic and acidic residues" evidence="8">
    <location>
        <begin position="1387"/>
        <end position="1403"/>
    </location>
</feature>
<dbReference type="PROSITE" id="PS50082">
    <property type="entry name" value="WD_REPEATS_2"/>
    <property type="match status" value="1"/>
</dbReference>
<dbReference type="Pfam" id="PF02138">
    <property type="entry name" value="Beach"/>
    <property type="match status" value="1"/>
</dbReference>
<evidence type="ECO:0000256" key="4">
    <source>
        <dbReference type="ARBA" id="ARBA00022771"/>
    </source>
</evidence>
<dbReference type="PANTHER" id="PTHR46108:SF4">
    <property type="entry name" value="BLUE CHEESE"/>
    <property type="match status" value="1"/>
</dbReference>
<dbReference type="CDD" id="cd15719">
    <property type="entry name" value="FYVE_WDFY3"/>
    <property type="match status" value="1"/>
</dbReference>
<dbReference type="Proteomes" id="UP001208570">
    <property type="component" value="Unassembled WGS sequence"/>
</dbReference>
<dbReference type="EMBL" id="JAODUP010000759">
    <property type="protein sequence ID" value="KAK2144407.1"/>
    <property type="molecule type" value="Genomic_DNA"/>
</dbReference>
<dbReference type="InterPro" id="IPR015943">
    <property type="entry name" value="WD40/YVTN_repeat-like_dom_sf"/>
</dbReference>
<dbReference type="SMART" id="SM00320">
    <property type="entry name" value="WD40"/>
    <property type="match status" value="5"/>
</dbReference>
<feature type="domain" description="FYVE-type" evidence="9">
    <location>
        <begin position="1606"/>
        <end position="1666"/>
    </location>
</feature>
<feature type="region of interest" description="Disordered" evidence="8">
    <location>
        <begin position="1353"/>
        <end position="1403"/>
    </location>
</feature>
<evidence type="ECO:0000256" key="3">
    <source>
        <dbReference type="ARBA" id="ARBA00022737"/>
    </source>
</evidence>
<feature type="compositionally biased region" description="Polar residues" evidence="8">
    <location>
        <begin position="1355"/>
        <end position="1378"/>
    </location>
</feature>
<keyword evidence="2" id="KW-0479">Metal-binding</keyword>
<dbReference type="Pfam" id="PF00400">
    <property type="entry name" value="WD40"/>
    <property type="match status" value="1"/>
</dbReference>
<keyword evidence="5" id="KW-0862">Zinc</keyword>
<dbReference type="PROSITE" id="PS51783">
    <property type="entry name" value="PH_BEACH"/>
    <property type="match status" value="1"/>
</dbReference>
<dbReference type="PANTHER" id="PTHR46108">
    <property type="entry name" value="BLUE CHEESE"/>
    <property type="match status" value="1"/>
</dbReference>
<evidence type="ECO:0000313" key="13">
    <source>
        <dbReference type="Proteomes" id="UP001208570"/>
    </source>
</evidence>
<dbReference type="SUPFAM" id="SSF50729">
    <property type="entry name" value="PH domain-like"/>
    <property type="match status" value="1"/>
</dbReference>
<dbReference type="PROSITE" id="PS00678">
    <property type="entry name" value="WD_REPEATS_1"/>
    <property type="match status" value="1"/>
</dbReference>
<evidence type="ECO:0000256" key="6">
    <source>
        <dbReference type="PROSITE-ProRule" id="PRU00091"/>
    </source>
</evidence>
<protein>
    <recommendedName>
        <fullName evidence="14">WD repeat and FYVE domain-containing protein 3</fullName>
    </recommendedName>
</protein>
<dbReference type="PROSITE" id="PS50178">
    <property type="entry name" value="ZF_FYVE"/>
    <property type="match status" value="1"/>
</dbReference>
<dbReference type="InterPro" id="IPR036322">
    <property type="entry name" value="WD40_repeat_dom_sf"/>
</dbReference>
<feature type="domain" description="BEACH-type PH" evidence="11">
    <location>
        <begin position="627"/>
        <end position="750"/>
    </location>
</feature>
<evidence type="ECO:0008006" key="14">
    <source>
        <dbReference type="Google" id="ProtNLM"/>
    </source>
</evidence>
<dbReference type="SMART" id="SM01026">
    <property type="entry name" value="Beach"/>
    <property type="match status" value="1"/>
</dbReference>
<keyword evidence="13" id="KW-1185">Reference proteome</keyword>
<dbReference type="CDD" id="cd01201">
    <property type="entry name" value="PH_BEACH"/>
    <property type="match status" value="1"/>
</dbReference>
<evidence type="ECO:0000313" key="12">
    <source>
        <dbReference type="EMBL" id="KAK2144407.1"/>
    </source>
</evidence>
<evidence type="ECO:0000259" key="9">
    <source>
        <dbReference type="PROSITE" id="PS50178"/>
    </source>
</evidence>
<dbReference type="Gene3D" id="2.130.10.10">
    <property type="entry name" value="YVTN repeat-like/Quinoprotein amine dehydrogenase"/>
    <property type="match status" value="1"/>
</dbReference>
<name>A0AAD9J1J9_9ANNE</name>
<reference evidence="12" key="1">
    <citation type="journal article" date="2023" name="Mol. Biol. Evol.">
        <title>Third-Generation Sequencing Reveals the Adaptive Role of the Epigenome in Three Deep-Sea Polychaetes.</title>
        <authorList>
            <person name="Perez M."/>
            <person name="Aroh O."/>
            <person name="Sun Y."/>
            <person name="Lan Y."/>
            <person name="Juniper S.K."/>
            <person name="Young C.R."/>
            <person name="Angers B."/>
            <person name="Qian P.Y."/>
        </authorList>
    </citation>
    <scope>NUCLEOTIDE SEQUENCE</scope>
    <source>
        <strain evidence="12">P08H-3</strain>
    </source>
</reference>
<evidence type="ECO:0000256" key="7">
    <source>
        <dbReference type="PROSITE-ProRule" id="PRU00221"/>
    </source>
</evidence>
<keyword evidence="4 6" id="KW-0863">Zinc-finger</keyword>
<dbReference type="Pfam" id="PF01363">
    <property type="entry name" value="FYVE"/>
    <property type="match status" value="1"/>
</dbReference>
<organism evidence="12 13">
    <name type="scientific">Paralvinella palmiformis</name>
    <dbReference type="NCBI Taxonomy" id="53620"/>
    <lineage>
        <taxon>Eukaryota</taxon>
        <taxon>Metazoa</taxon>
        <taxon>Spiralia</taxon>
        <taxon>Lophotrochozoa</taxon>
        <taxon>Annelida</taxon>
        <taxon>Polychaeta</taxon>
        <taxon>Sedentaria</taxon>
        <taxon>Canalipalpata</taxon>
        <taxon>Terebellida</taxon>
        <taxon>Terebelliformia</taxon>
        <taxon>Alvinellidae</taxon>
        <taxon>Paralvinella</taxon>
    </lineage>
</organism>